<dbReference type="InParanoid" id="D3AXX2"/>
<evidence type="ECO:0000313" key="2">
    <source>
        <dbReference type="Proteomes" id="UP000001396"/>
    </source>
</evidence>
<gene>
    <name evidence="1" type="ORF">PPL_01030</name>
</gene>
<proteinExistence type="predicted"/>
<evidence type="ECO:0000313" key="1">
    <source>
        <dbReference type="EMBL" id="EFA85799.1"/>
    </source>
</evidence>
<sequence>MSGLESFPPKIINQSIANHAYLMIYSSPSDSGTTLAGHYAIVLDIKGETTDANNPKGLMMHMVLLERGVSQIVCCEVHRYDKQQPSTFLNRVIALGRVSKQLDNQGRWRDWAIIVFINFIENHCNGIYTWGSSTNCQNFTRHLVRKLDLVWPDDIPVASDYAPMAIDLVSFYRDIEISSNTN</sequence>
<dbReference type="EMBL" id="ADBJ01000004">
    <property type="protein sequence ID" value="EFA85799.1"/>
    <property type="molecule type" value="Genomic_DNA"/>
</dbReference>
<comment type="caution">
    <text evidence="1">The sequence shown here is derived from an EMBL/GenBank/DDBJ whole genome shotgun (WGS) entry which is preliminary data.</text>
</comment>
<dbReference type="AlphaFoldDB" id="D3AXX2"/>
<dbReference type="OMA" id="CCEVHRY"/>
<dbReference type="GeneID" id="31356560"/>
<dbReference type="RefSeq" id="XP_020437905.1">
    <property type="nucleotide sequence ID" value="XM_020572047.1"/>
</dbReference>
<reference evidence="1 2" key="1">
    <citation type="journal article" date="2011" name="Genome Res.">
        <title>Phylogeny-wide analysis of social amoeba genomes highlights ancient origins for complex intercellular communication.</title>
        <authorList>
            <person name="Heidel A.J."/>
            <person name="Lawal H.M."/>
            <person name="Felder M."/>
            <person name="Schilde C."/>
            <person name="Helps N.R."/>
            <person name="Tunggal B."/>
            <person name="Rivero F."/>
            <person name="John U."/>
            <person name="Schleicher M."/>
            <person name="Eichinger L."/>
            <person name="Platzer M."/>
            <person name="Noegel A.A."/>
            <person name="Schaap P."/>
            <person name="Gloeckner G."/>
        </authorList>
    </citation>
    <scope>NUCLEOTIDE SEQUENCE [LARGE SCALE GENOMIC DNA]</scope>
    <source>
        <strain evidence="2">ATCC 26659 / Pp 5 / PN500</strain>
    </source>
</reference>
<dbReference type="PANTHER" id="PTHR36197">
    <property type="entry name" value="LRAT DOMAIN-CONTAINING PROTEIN-RELATED"/>
    <property type="match status" value="1"/>
</dbReference>
<protein>
    <submittedName>
        <fullName evidence="1">Uncharacterized protein</fullName>
    </submittedName>
</protein>
<keyword evidence="2" id="KW-1185">Reference proteome</keyword>
<organism evidence="1 2">
    <name type="scientific">Heterostelium pallidum (strain ATCC 26659 / Pp 5 / PN500)</name>
    <name type="common">Cellular slime mold</name>
    <name type="synonym">Polysphondylium pallidum</name>
    <dbReference type="NCBI Taxonomy" id="670386"/>
    <lineage>
        <taxon>Eukaryota</taxon>
        <taxon>Amoebozoa</taxon>
        <taxon>Evosea</taxon>
        <taxon>Eumycetozoa</taxon>
        <taxon>Dictyostelia</taxon>
        <taxon>Acytosteliales</taxon>
        <taxon>Acytosteliaceae</taxon>
        <taxon>Heterostelium</taxon>
    </lineage>
</organism>
<name>D3AXX2_HETP5</name>
<dbReference type="Proteomes" id="UP000001396">
    <property type="component" value="Unassembled WGS sequence"/>
</dbReference>
<accession>D3AXX2</accession>
<dbReference type="PANTHER" id="PTHR36197:SF2">
    <property type="entry name" value="LRAT DOMAIN-CONTAINING PROTEIN-RELATED"/>
    <property type="match status" value="1"/>
</dbReference>